<sequence length="370" mass="40428">MERRSFLRDTVAGVAGAGLIAGCGTSENAGSSAAPAVHTDKKVRWRLASSFPRSLDTIYGASDVLAERVSAMSGGNFEIRPYPGGEIVPALEVMDAAQQGTVEIAQTCSYYFKGKHPALVFDTAVPFGLNARQQSAWLSHGGGQELIRKLYAQFNIINFSCGNTGCQMGGWFKKEINQPDDIRGLKMRIPGLGGEVMSRLGAVVQVIAGGEILPALERGTIDATEWIGPYDDEKLGFYKVAKLYYYPGWWEPGPNITLQVNKDAWEALPKQYQEIFQAAAAEARLVMQERYDYNNAAALQRLLGEGVQLKPFSPEILAAAKQATDEILAEESAKDATYREIYEAWKPARAAAFQWFGTAELAYSRSVFGA</sequence>
<dbReference type="PIRSF" id="PIRSF039026">
    <property type="entry name" value="SiaP"/>
    <property type="match status" value="1"/>
</dbReference>
<keyword evidence="1" id="KW-0732">Signal</keyword>
<dbReference type="GO" id="GO:0031317">
    <property type="term" value="C:tripartite ATP-independent periplasmic transporter complex"/>
    <property type="evidence" value="ECO:0007669"/>
    <property type="project" value="InterPro"/>
</dbReference>
<gene>
    <name evidence="4" type="ordered locus">Hoch_4830</name>
</gene>
<keyword evidence="3" id="KW-0479">Metal-binding</keyword>
<dbReference type="GO" id="GO:0043177">
    <property type="term" value="F:organic acid binding"/>
    <property type="evidence" value="ECO:0007669"/>
    <property type="project" value="InterPro"/>
</dbReference>
<dbReference type="CDD" id="cd13682">
    <property type="entry name" value="PBP2_TRAP_alpha-ketoacid"/>
    <property type="match status" value="1"/>
</dbReference>
<dbReference type="RefSeq" id="WP_012829918.1">
    <property type="nucleotide sequence ID" value="NC_013440.1"/>
</dbReference>
<dbReference type="GO" id="GO:0015849">
    <property type="term" value="P:organic acid transport"/>
    <property type="evidence" value="ECO:0007669"/>
    <property type="project" value="InterPro"/>
</dbReference>
<dbReference type="NCBIfam" id="NF037995">
    <property type="entry name" value="TRAP_S1"/>
    <property type="match status" value="1"/>
</dbReference>
<dbReference type="STRING" id="502025.Hoch_4830"/>
<evidence type="ECO:0000256" key="2">
    <source>
        <dbReference type="PIRSR" id="PIRSR039026-1"/>
    </source>
</evidence>
<dbReference type="AlphaFoldDB" id="D0LSU8"/>
<dbReference type="Proteomes" id="UP000001880">
    <property type="component" value="Chromosome"/>
</dbReference>
<keyword evidence="5" id="KW-1185">Reference proteome</keyword>
<feature type="binding site" evidence="2">
    <location>
        <position position="167"/>
    </location>
    <ligand>
        <name>substrate</name>
    </ligand>
</feature>
<dbReference type="KEGG" id="hoh:Hoch_4830"/>
<dbReference type="PANTHER" id="PTHR33376:SF5">
    <property type="entry name" value="EXTRACYTOPLASMIC SOLUTE RECEPTOR PROTEIN"/>
    <property type="match status" value="1"/>
</dbReference>
<protein>
    <submittedName>
        <fullName evidence="4">Extracellular solute-binding protein</fullName>
    </submittedName>
</protein>
<feature type="binding site" evidence="3">
    <location>
        <position position="225"/>
    </location>
    <ligand>
        <name>substrate</name>
    </ligand>
</feature>
<dbReference type="InterPro" id="IPR041722">
    <property type="entry name" value="TakP/all3028"/>
</dbReference>
<proteinExistence type="predicted"/>
<dbReference type="HOGENOM" id="CLU_036176_0_1_7"/>
<dbReference type="Gene3D" id="3.40.190.170">
    <property type="entry name" value="Bacterial extracellular solute-binding protein, family 7"/>
    <property type="match status" value="1"/>
</dbReference>
<dbReference type="PROSITE" id="PS51257">
    <property type="entry name" value="PROKAR_LIPOPROTEIN"/>
    <property type="match status" value="1"/>
</dbReference>
<dbReference type="GO" id="GO:0055085">
    <property type="term" value="P:transmembrane transport"/>
    <property type="evidence" value="ECO:0007669"/>
    <property type="project" value="InterPro"/>
</dbReference>
<evidence type="ECO:0000256" key="3">
    <source>
        <dbReference type="PIRSR" id="PIRSR039026-2"/>
    </source>
</evidence>
<reference evidence="4 5" key="1">
    <citation type="journal article" date="2010" name="Stand. Genomic Sci.">
        <title>Complete genome sequence of Haliangium ochraceum type strain (SMP-2).</title>
        <authorList>
            <consortium name="US DOE Joint Genome Institute (JGI-PGF)"/>
            <person name="Ivanova N."/>
            <person name="Daum C."/>
            <person name="Lang E."/>
            <person name="Abt B."/>
            <person name="Kopitz M."/>
            <person name="Saunders E."/>
            <person name="Lapidus A."/>
            <person name="Lucas S."/>
            <person name="Glavina Del Rio T."/>
            <person name="Nolan M."/>
            <person name="Tice H."/>
            <person name="Copeland A."/>
            <person name="Cheng J.F."/>
            <person name="Chen F."/>
            <person name="Bruce D."/>
            <person name="Goodwin L."/>
            <person name="Pitluck S."/>
            <person name="Mavromatis K."/>
            <person name="Pati A."/>
            <person name="Mikhailova N."/>
            <person name="Chen A."/>
            <person name="Palaniappan K."/>
            <person name="Land M."/>
            <person name="Hauser L."/>
            <person name="Chang Y.J."/>
            <person name="Jeffries C.D."/>
            <person name="Detter J.C."/>
            <person name="Brettin T."/>
            <person name="Rohde M."/>
            <person name="Goker M."/>
            <person name="Bristow J."/>
            <person name="Markowitz V."/>
            <person name="Eisen J.A."/>
            <person name="Hugenholtz P."/>
            <person name="Kyrpides N.C."/>
            <person name="Klenk H.P."/>
        </authorList>
    </citation>
    <scope>NUCLEOTIDE SEQUENCE [LARGE SCALE GENOMIC DNA]</scope>
    <source>
        <strain evidence="5">DSM 14365 / CIP 107738 / JCM 11303 / AJ 13395 / SMP-2</strain>
    </source>
</reference>
<feature type="binding site" evidence="3">
    <location>
        <position position="226"/>
    </location>
    <ligand>
        <name>Na(+)</name>
        <dbReference type="ChEBI" id="CHEBI:29101"/>
    </ligand>
</feature>
<evidence type="ECO:0000313" key="4">
    <source>
        <dbReference type="EMBL" id="ACY17320.1"/>
    </source>
</evidence>
<dbReference type="eggNOG" id="COG4663">
    <property type="taxonomic scope" value="Bacteria"/>
</dbReference>
<evidence type="ECO:0000256" key="1">
    <source>
        <dbReference type="ARBA" id="ARBA00022729"/>
    </source>
</evidence>
<accession>D0LSU8</accession>
<dbReference type="EMBL" id="CP001804">
    <property type="protein sequence ID" value="ACY17320.1"/>
    <property type="molecule type" value="Genomic_DNA"/>
</dbReference>
<dbReference type="InterPro" id="IPR038404">
    <property type="entry name" value="TRAP_DctP_sf"/>
</dbReference>
<dbReference type="GO" id="GO:0046872">
    <property type="term" value="F:metal ion binding"/>
    <property type="evidence" value="ECO:0007669"/>
    <property type="project" value="UniProtKB-KW"/>
</dbReference>
<name>D0LSU8_HALO1</name>
<dbReference type="OrthoDB" id="9769667at2"/>
<evidence type="ECO:0000313" key="5">
    <source>
        <dbReference type="Proteomes" id="UP000001880"/>
    </source>
</evidence>
<organism evidence="4 5">
    <name type="scientific">Haliangium ochraceum (strain DSM 14365 / JCM 11303 / SMP-2)</name>
    <dbReference type="NCBI Taxonomy" id="502025"/>
    <lineage>
        <taxon>Bacteria</taxon>
        <taxon>Pseudomonadati</taxon>
        <taxon>Myxococcota</taxon>
        <taxon>Polyangia</taxon>
        <taxon>Haliangiales</taxon>
        <taxon>Kofleriaceae</taxon>
        <taxon>Haliangium</taxon>
    </lineage>
</organism>
<dbReference type="InterPro" id="IPR026289">
    <property type="entry name" value="SBP_TakP-like"/>
</dbReference>
<feature type="binding site" evidence="2">
    <location>
        <position position="188"/>
    </location>
    <ligand>
        <name>substrate</name>
    </ligand>
</feature>
<dbReference type="Pfam" id="PF03480">
    <property type="entry name" value="DctP"/>
    <property type="match status" value="1"/>
</dbReference>
<dbReference type="InterPro" id="IPR018389">
    <property type="entry name" value="DctP_fam"/>
</dbReference>
<dbReference type="Gene3D" id="3.40.190.10">
    <property type="entry name" value="Periplasmic binding protein-like II"/>
    <property type="match status" value="1"/>
</dbReference>
<feature type="binding site" evidence="3">
    <location>
        <position position="251"/>
    </location>
    <ligand>
        <name>substrate</name>
    </ligand>
</feature>
<dbReference type="PANTHER" id="PTHR33376">
    <property type="match status" value="1"/>
</dbReference>